<feature type="coiled-coil region" evidence="9">
    <location>
        <begin position="15"/>
        <end position="66"/>
    </location>
</feature>
<dbReference type="AlphaFoldDB" id="S7PF51"/>
<dbReference type="PANTHER" id="PTHR18861:SF3">
    <property type="entry name" value="ERC PROTEIN 2"/>
    <property type="match status" value="1"/>
</dbReference>
<dbReference type="Proteomes" id="UP000052978">
    <property type="component" value="Unassembled WGS sequence"/>
</dbReference>
<sequence>MPILKQMDLHLQLTIQALQDELRTQRDLNHLLQQESGNRGAEHFTIELTEENFRRLQAEHDRQAKELFLLRKTLEEMELRIETQKQTLNARDESIKKLLEMLQSKGLPSKSLEEDNERTRRVAEAESQVSHLEVILDQKEKENIHLREGSGQVSHQQEVLGLRSVFGCAELDEILVELSSQAGLRSVFGCAELDELSSQAESMAEEMIIKFCTSAYGVSGVSDDRSLVCCLHTHHQFVTTEPPARVTLLKAALSLTSIPSVT</sequence>
<dbReference type="GO" id="GO:0048788">
    <property type="term" value="C:cytoskeleton of presynaptic active zone"/>
    <property type="evidence" value="ECO:0007669"/>
    <property type="project" value="TreeGrafter"/>
</dbReference>
<keyword evidence="7" id="KW-0966">Cell projection</keyword>
<protein>
    <submittedName>
        <fullName evidence="10">ERC protein 2</fullName>
    </submittedName>
</protein>
<evidence type="ECO:0000313" key="11">
    <source>
        <dbReference type="Proteomes" id="UP000052978"/>
    </source>
</evidence>
<keyword evidence="4" id="KW-0770">Synapse</keyword>
<evidence type="ECO:0000256" key="5">
    <source>
        <dbReference type="ARBA" id="ARBA00023054"/>
    </source>
</evidence>
<dbReference type="GO" id="GO:0048167">
    <property type="term" value="P:regulation of synaptic plasticity"/>
    <property type="evidence" value="ECO:0007669"/>
    <property type="project" value="TreeGrafter"/>
</dbReference>
<evidence type="ECO:0000256" key="7">
    <source>
        <dbReference type="ARBA" id="ARBA00023273"/>
    </source>
</evidence>
<dbReference type="EMBL" id="KE162632">
    <property type="protein sequence ID" value="EPQ09078.1"/>
    <property type="molecule type" value="Genomic_DNA"/>
</dbReference>
<evidence type="ECO:0000256" key="4">
    <source>
        <dbReference type="ARBA" id="ARBA00023018"/>
    </source>
</evidence>
<keyword evidence="5 9" id="KW-0175">Coiled coil</keyword>
<organism evidence="10 11">
    <name type="scientific">Myotis brandtii</name>
    <name type="common">Brandt's bat</name>
    <dbReference type="NCBI Taxonomy" id="109478"/>
    <lineage>
        <taxon>Eukaryota</taxon>
        <taxon>Metazoa</taxon>
        <taxon>Chordata</taxon>
        <taxon>Craniata</taxon>
        <taxon>Vertebrata</taxon>
        <taxon>Euteleostomi</taxon>
        <taxon>Mammalia</taxon>
        <taxon>Eutheria</taxon>
        <taxon>Laurasiatheria</taxon>
        <taxon>Chiroptera</taxon>
        <taxon>Yangochiroptera</taxon>
        <taxon>Vespertilionidae</taxon>
        <taxon>Myotis</taxon>
    </lineage>
</organism>
<keyword evidence="3" id="KW-0597">Phosphoprotein</keyword>
<accession>S7PF51</accession>
<evidence type="ECO:0000256" key="3">
    <source>
        <dbReference type="ARBA" id="ARBA00022553"/>
    </source>
</evidence>
<name>S7PF51_MYOBR</name>
<dbReference type="GO" id="GO:0098882">
    <property type="term" value="F:structural constituent of presynaptic active zone"/>
    <property type="evidence" value="ECO:0007669"/>
    <property type="project" value="TreeGrafter"/>
</dbReference>
<evidence type="ECO:0000256" key="8">
    <source>
        <dbReference type="ARBA" id="ARBA00034106"/>
    </source>
</evidence>
<dbReference type="GO" id="GO:0030424">
    <property type="term" value="C:axon"/>
    <property type="evidence" value="ECO:0007669"/>
    <property type="project" value="UniProtKB-SubCell"/>
</dbReference>
<keyword evidence="11" id="KW-1185">Reference proteome</keyword>
<dbReference type="InterPro" id="IPR019323">
    <property type="entry name" value="ELKS/CAST"/>
</dbReference>
<evidence type="ECO:0000313" key="10">
    <source>
        <dbReference type="EMBL" id="EPQ09078.1"/>
    </source>
</evidence>
<dbReference type="GO" id="GO:0007274">
    <property type="term" value="P:neuromuscular synaptic transmission"/>
    <property type="evidence" value="ECO:0007669"/>
    <property type="project" value="TreeGrafter"/>
</dbReference>
<gene>
    <name evidence="10" type="ORF">D623_10027607</name>
</gene>
<evidence type="ECO:0000256" key="2">
    <source>
        <dbReference type="ARBA" id="ARBA00022490"/>
    </source>
</evidence>
<evidence type="ECO:0000256" key="6">
    <source>
        <dbReference type="ARBA" id="ARBA00023212"/>
    </source>
</evidence>
<proteinExistence type="predicted"/>
<keyword evidence="6" id="KW-0206">Cytoskeleton</keyword>
<reference evidence="10 11" key="1">
    <citation type="journal article" date="2013" name="Nat. Commun.">
        <title>Genome analysis reveals insights into physiology and longevity of the Brandt's bat Myotis brandtii.</title>
        <authorList>
            <person name="Seim I."/>
            <person name="Fang X."/>
            <person name="Xiong Z."/>
            <person name="Lobanov A.V."/>
            <person name="Huang Z."/>
            <person name="Ma S."/>
            <person name="Feng Y."/>
            <person name="Turanov A.A."/>
            <person name="Zhu Y."/>
            <person name="Lenz T.L."/>
            <person name="Gerashchenko M.V."/>
            <person name="Fan D."/>
            <person name="Hee Yim S."/>
            <person name="Yao X."/>
            <person name="Jordan D."/>
            <person name="Xiong Y."/>
            <person name="Ma Y."/>
            <person name="Lyapunov A.N."/>
            <person name="Chen G."/>
            <person name="Kulakova O.I."/>
            <person name="Sun Y."/>
            <person name="Lee S.G."/>
            <person name="Bronson R.T."/>
            <person name="Moskalev A.A."/>
            <person name="Sunyaev S.R."/>
            <person name="Zhang G."/>
            <person name="Krogh A."/>
            <person name="Wang J."/>
            <person name="Gladyshev V.N."/>
        </authorList>
    </citation>
    <scope>NUCLEOTIDE SEQUENCE [LARGE SCALE GENOMIC DNA]</scope>
</reference>
<comment type="subcellular location">
    <subcellularLocation>
        <location evidence="1">Cytoplasm</location>
        <location evidence="1">Cytoskeleton</location>
    </subcellularLocation>
    <subcellularLocation>
        <location evidence="8">Presynapse</location>
    </subcellularLocation>
</comment>
<keyword evidence="2" id="KW-0963">Cytoplasm</keyword>
<evidence type="ECO:0000256" key="9">
    <source>
        <dbReference type="SAM" id="Coils"/>
    </source>
</evidence>
<evidence type="ECO:0000256" key="1">
    <source>
        <dbReference type="ARBA" id="ARBA00004245"/>
    </source>
</evidence>
<dbReference type="Pfam" id="PF10174">
    <property type="entry name" value="Cast"/>
    <property type="match status" value="1"/>
</dbReference>
<dbReference type="PANTHER" id="PTHR18861">
    <property type="entry name" value="ELKS/RAB6-INTERACTING/CAST PROTEIN"/>
    <property type="match status" value="1"/>
</dbReference>